<feature type="compositionally biased region" description="Basic and acidic residues" evidence="1">
    <location>
        <begin position="510"/>
        <end position="523"/>
    </location>
</feature>
<feature type="compositionally biased region" description="Low complexity" evidence="1">
    <location>
        <begin position="287"/>
        <end position="300"/>
    </location>
</feature>
<feature type="transmembrane region" description="Helical" evidence="2">
    <location>
        <begin position="122"/>
        <end position="146"/>
    </location>
</feature>
<keyword evidence="2" id="KW-1133">Transmembrane helix</keyword>
<dbReference type="Proteomes" id="UP000887572">
    <property type="component" value="Unplaced"/>
</dbReference>
<evidence type="ECO:0000313" key="4">
    <source>
        <dbReference type="WBParaSite" id="Gr19_v10_g435.t1"/>
    </source>
</evidence>
<dbReference type="AlphaFoldDB" id="A0A914HVF8"/>
<dbReference type="WBParaSite" id="Gr19_v10_g435.t1">
    <property type="protein sequence ID" value="Gr19_v10_g435.t1"/>
    <property type="gene ID" value="Gr19_v10_g435"/>
</dbReference>
<feature type="compositionally biased region" description="Polar residues" evidence="1">
    <location>
        <begin position="274"/>
        <end position="286"/>
    </location>
</feature>
<evidence type="ECO:0000313" key="3">
    <source>
        <dbReference type="Proteomes" id="UP000887572"/>
    </source>
</evidence>
<evidence type="ECO:0000256" key="1">
    <source>
        <dbReference type="SAM" id="MobiDB-lite"/>
    </source>
</evidence>
<keyword evidence="2" id="KW-0472">Membrane</keyword>
<keyword evidence="3" id="KW-1185">Reference proteome</keyword>
<feature type="region of interest" description="Disordered" evidence="1">
    <location>
        <begin position="460"/>
        <end position="479"/>
    </location>
</feature>
<name>A0A914HVF8_GLORO</name>
<protein>
    <submittedName>
        <fullName evidence="4">Uncharacterized protein</fullName>
    </submittedName>
</protein>
<feature type="transmembrane region" description="Helical" evidence="2">
    <location>
        <begin position="158"/>
        <end position="182"/>
    </location>
</feature>
<sequence length="580" mass="65589">MNRHLRPQLFALRQDVKQQWAILSDTKEMAFKWPSNCPLEVRELVGPENFDASNPKYTMPFFWRSDAVLATRSWACIVCAVECSFGLLSLLCNVLHFVLLLLPGGQSSANVRPTASPLVPSTVLSLTLLQHAVFFCFKSLFIIAIFTRNPRLMRIQLIFQYFTCVLLLLNASFTLAADFGGYDERRIYAKRNPLLIRFVAFLSLAFIPVQLYLRLMTVPVYKFLRDLRKFRHAIYNGKWRYRKRVYFTYCSLMMEQQKNLNLLVSRNYNGSLDDGQQTPLTATDENSSSAGRGSGSADAAIVATPRLPPPAVSDGRERKKRKTKQQQREKNVGKGLNELEKNAEEELQLLGQTMSDSNWSIPSLLTLEQREQREKEGAEKRLKIKDDEERSLSVKMTPTQNLGLKMARARTVNTSTILPMNLAATNREEEDEGVLLRVGDGGEQTEGIERRTAIQGEKGEVRHRTTPQADKPLGTADIDSKSPTEEVLLLINSPVTSKEMPKLSIRPSRTRNELDGSDRRDASARGTGTASRTVEIRVEMGQDELERLMGRARGTTTTIEWEANTKKKVRLALLPLLKSC</sequence>
<feature type="region of interest" description="Disordered" evidence="1">
    <location>
        <begin position="498"/>
        <end position="531"/>
    </location>
</feature>
<evidence type="ECO:0000256" key="2">
    <source>
        <dbReference type="SAM" id="Phobius"/>
    </source>
</evidence>
<feature type="region of interest" description="Disordered" evidence="1">
    <location>
        <begin position="274"/>
        <end position="339"/>
    </location>
</feature>
<accession>A0A914HVF8</accession>
<keyword evidence="2" id="KW-0812">Transmembrane</keyword>
<proteinExistence type="predicted"/>
<organism evidence="3 4">
    <name type="scientific">Globodera rostochiensis</name>
    <name type="common">Golden nematode worm</name>
    <name type="synonym">Heterodera rostochiensis</name>
    <dbReference type="NCBI Taxonomy" id="31243"/>
    <lineage>
        <taxon>Eukaryota</taxon>
        <taxon>Metazoa</taxon>
        <taxon>Ecdysozoa</taxon>
        <taxon>Nematoda</taxon>
        <taxon>Chromadorea</taxon>
        <taxon>Rhabditida</taxon>
        <taxon>Tylenchina</taxon>
        <taxon>Tylenchomorpha</taxon>
        <taxon>Tylenchoidea</taxon>
        <taxon>Heteroderidae</taxon>
        <taxon>Heteroderinae</taxon>
        <taxon>Globodera</taxon>
    </lineage>
</organism>
<feature type="transmembrane region" description="Helical" evidence="2">
    <location>
        <begin position="194"/>
        <end position="213"/>
    </location>
</feature>
<feature type="compositionally biased region" description="Basic and acidic residues" evidence="1">
    <location>
        <begin position="326"/>
        <end position="339"/>
    </location>
</feature>
<reference evidence="4" key="1">
    <citation type="submission" date="2022-11" db="UniProtKB">
        <authorList>
            <consortium name="WormBaseParasite"/>
        </authorList>
    </citation>
    <scope>IDENTIFICATION</scope>
</reference>
<feature type="transmembrane region" description="Helical" evidence="2">
    <location>
        <begin position="74"/>
        <end position="102"/>
    </location>
</feature>